<feature type="transmembrane region" description="Helical" evidence="7">
    <location>
        <begin position="243"/>
        <end position="269"/>
    </location>
</feature>
<dbReference type="InterPro" id="IPR000515">
    <property type="entry name" value="MetI-like"/>
</dbReference>
<dbReference type="STRING" id="1144750.SAMN05443431_105293"/>
<sequence>MMLGQNEDSQQLAIIKKKYGFDKPVATQYFYYLNDLSPISFHSKTEGDYTYLSQNKYSATQLFAIGNTTTVIKFPYLRESFTKQGKKVSQVLSETLPNTFVLAVSAILIAIFLGVILGVLSALKKDTFLDKIIQILSTLGMSVPSFFSAILFAWLFGFVLHKYTNLEMTGSLYELDDFGEKMHIKWKNLILPAIVLGIRPLAVVIQLMRNSLLEVFNQDYIRTARAKGLSEFQIIKKHAIKNALNPVVTAISGWFASMLAGAVFVEYIFGWNGLGKEIVNALNTLDLPVIMGSVLIIALLFIIINIFVDIIYTWLDPKVKLE</sequence>
<organism evidence="9 10">
    <name type="scientific">Olleya namhaensis</name>
    <dbReference type="NCBI Taxonomy" id="1144750"/>
    <lineage>
        <taxon>Bacteria</taxon>
        <taxon>Pseudomonadati</taxon>
        <taxon>Bacteroidota</taxon>
        <taxon>Flavobacteriia</taxon>
        <taxon>Flavobacteriales</taxon>
        <taxon>Flavobacteriaceae</taxon>
    </lineage>
</organism>
<accession>A0A1I3PXG3</accession>
<dbReference type="GO" id="GO:0005886">
    <property type="term" value="C:plasma membrane"/>
    <property type="evidence" value="ECO:0007669"/>
    <property type="project" value="UniProtKB-SubCell"/>
</dbReference>
<comment type="similarity">
    <text evidence="7">Belongs to the binding-protein-dependent transport system permease family.</text>
</comment>
<dbReference type="SUPFAM" id="SSF161098">
    <property type="entry name" value="MetI-like"/>
    <property type="match status" value="1"/>
</dbReference>
<evidence type="ECO:0000313" key="10">
    <source>
        <dbReference type="Proteomes" id="UP000199559"/>
    </source>
</evidence>
<name>A0A1I3PXG3_9FLAO</name>
<dbReference type="GO" id="GO:0055085">
    <property type="term" value="P:transmembrane transport"/>
    <property type="evidence" value="ECO:0007669"/>
    <property type="project" value="InterPro"/>
</dbReference>
<keyword evidence="2 7" id="KW-0813">Transport</keyword>
<evidence type="ECO:0000256" key="3">
    <source>
        <dbReference type="ARBA" id="ARBA00022475"/>
    </source>
</evidence>
<dbReference type="PANTHER" id="PTHR43163:SF6">
    <property type="entry name" value="DIPEPTIDE TRANSPORT SYSTEM PERMEASE PROTEIN DPPB-RELATED"/>
    <property type="match status" value="1"/>
</dbReference>
<evidence type="ECO:0000256" key="1">
    <source>
        <dbReference type="ARBA" id="ARBA00004651"/>
    </source>
</evidence>
<evidence type="ECO:0000313" key="9">
    <source>
        <dbReference type="EMBL" id="SFJ25626.1"/>
    </source>
</evidence>
<proteinExistence type="inferred from homology"/>
<evidence type="ECO:0000256" key="5">
    <source>
        <dbReference type="ARBA" id="ARBA00022989"/>
    </source>
</evidence>
<protein>
    <submittedName>
        <fullName evidence="9">Peptide/nickel transport system permease protein</fullName>
    </submittedName>
</protein>
<feature type="transmembrane region" description="Helical" evidence="7">
    <location>
        <begin position="135"/>
        <end position="160"/>
    </location>
</feature>
<dbReference type="EMBL" id="FORM01000005">
    <property type="protein sequence ID" value="SFJ25626.1"/>
    <property type="molecule type" value="Genomic_DNA"/>
</dbReference>
<dbReference type="Gene3D" id="1.10.3720.10">
    <property type="entry name" value="MetI-like"/>
    <property type="match status" value="1"/>
</dbReference>
<dbReference type="InterPro" id="IPR035906">
    <property type="entry name" value="MetI-like_sf"/>
</dbReference>
<keyword evidence="5 7" id="KW-1133">Transmembrane helix</keyword>
<evidence type="ECO:0000256" key="2">
    <source>
        <dbReference type="ARBA" id="ARBA00022448"/>
    </source>
</evidence>
<dbReference type="PANTHER" id="PTHR43163">
    <property type="entry name" value="DIPEPTIDE TRANSPORT SYSTEM PERMEASE PROTEIN DPPB-RELATED"/>
    <property type="match status" value="1"/>
</dbReference>
<reference evidence="10" key="1">
    <citation type="submission" date="2016-10" db="EMBL/GenBank/DDBJ databases">
        <authorList>
            <person name="Varghese N."/>
            <person name="Submissions S."/>
        </authorList>
    </citation>
    <scope>NUCLEOTIDE SEQUENCE [LARGE SCALE GENOMIC DNA]</scope>
    <source>
        <strain evidence="10">DSM 28881</strain>
    </source>
</reference>
<dbReference type="Pfam" id="PF00528">
    <property type="entry name" value="BPD_transp_1"/>
    <property type="match status" value="1"/>
</dbReference>
<gene>
    <name evidence="9" type="ORF">SAMN05443431_105293</name>
</gene>
<dbReference type="PROSITE" id="PS50928">
    <property type="entry name" value="ABC_TM1"/>
    <property type="match status" value="1"/>
</dbReference>
<keyword evidence="4 7" id="KW-0812">Transmembrane</keyword>
<feature type="transmembrane region" description="Helical" evidence="7">
    <location>
        <begin position="289"/>
        <end position="315"/>
    </location>
</feature>
<keyword evidence="10" id="KW-1185">Reference proteome</keyword>
<feature type="transmembrane region" description="Helical" evidence="7">
    <location>
        <begin position="100"/>
        <end position="123"/>
    </location>
</feature>
<dbReference type="CDD" id="cd06261">
    <property type="entry name" value="TM_PBP2"/>
    <property type="match status" value="1"/>
</dbReference>
<evidence type="ECO:0000256" key="7">
    <source>
        <dbReference type="RuleBase" id="RU363032"/>
    </source>
</evidence>
<dbReference type="Proteomes" id="UP000199559">
    <property type="component" value="Unassembled WGS sequence"/>
</dbReference>
<keyword evidence="6 7" id="KW-0472">Membrane</keyword>
<evidence type="ECO:0000259" key="8">
    <source>
        <dbReference type="PROSITE" id="PS50928"/>
    </source>
</evidence>
<comment type="subcellular location">
    <subcellularLocation>
        <location evidence="1 7">Cell membrane</location>
        <topology evidence="1 7">Multi-pass membrane protein</topology>
    </subcellularLocation>
</comment>
<evidence type="ECO:0000256" key="4">
    <source>
        <dbReference type="ARBA" id="ARBA00022692"/>
    </source>
</evidence>
<dbReference type="AlphaFoldDB" id="A0A1I3PXG3"/>
<evidence type="ECO:0000256" key="6">
    <source>
        <dbReference type="ARBA" id="ARBA00023136"/>
    </source>
</evidence>
<keyword evidence="3" id="KW-1003">Cell membrane</keyword>
<feature type="domain" description="ABC transmembrane type-1" evidence="8">
    <location>
        <begin position="96"/>
        <end position="312"/>
    </location>
</feature>